<dbReference type="AlphaFoldDB" id="A0A382ZSR2"/>
<name>A0A382ZSR2_9ZZZZ</name>
<sequence length="31" mass="3377">MANTTSHYTFYLVGDGGVGKTSYLQRLTTGH</sequence>
<accession>A0A382ZSR2</accession>
<gene>
    <name evidence="1" type="ORF">METZ01_LOCUS450949</name>
</gene>
<dbReference type="EMBL" id="UINC01186060">
    <property type="protein sequence ID" value="SVD98095.1"/>
    <property type="molecule type" value="Genomic_DNA"/>
</dbReference>
<feature type="non-terminal residue" evidence="1">
    <location>
        <position position="31"/>
    </location>
</feature>
<dbReference type="SUPFAM" id="SSF52540">
    <property type="entry name" value="P-loop containing nucleoside triphosphate hydrolases"/>
    <property type="match status" value="1"/>
</dbReference>
<reference evidence="1" key="1">
    <citation type="submission" date="2018-05" db="EMBL/GenBank/DDBJ databases">
        <authorList>
            <person name="Lanie J.A."/>
            <person name="Ng W.-L."/>
            <person name="Kazmierczak K.M."/>
            <person name="Andrzejewski T.M."/>
            <person name="Davidsen T.M."/>
            <person name="Wayne K.J."/>
            <person name="Tettelin H."/>
            <person name="Glass J.I."/>
            <person name="Rusch D."/>
            <person name="Podicherti R."/>
            <person name="Tsui H.-C.T."/>
            <person name="Winkler M.E."/>
        </authorList>
    </citation>
    <scope>NUCLEOTIDE SEQUENCE</scope>
</reference>
<evidence type="ECO:0000313" key="1">
    <source>
        <dbReference type="EMBL" id="SVD98095.1"/>
    </source>
</evidence>
<proteinExistence type="predicted"/>
<protein>
    <submittedName>
        <fullName evidence="1">Uncharacterized protein</fullName>
    </submittedName>
</protein>
<organism evidence="1">
    <name type="scientific">marine metagenome</name>
    <dbReference type="NCBI Taxonomy" id="408172"/>
    <lineage>
        <taxon>unclassified sequences</taxon>
        <taxon>metagenomes</taxon>
        <taxon>ecological metagenomes</taxon>
    </lineage>
</organism>
<dbReference type="InterPro" id="IPR027417">
    <property type="entry name" value="P-loop_NTPase"/>
</dbReference>